<dbReference type="PANTHER" id="PTHR44170:SF6">
    <property type="entry name" value="CONTACTIN"/>
    <property type="match status" value="1"/>
</dbReference>
<dbReference type="RefSeq" id="XP_001951010.3">
    <property type="nucleotide sequence ID" value="XM_001950975.5"/>
</dbReference>
<dbReference type="InterPro" id="IPR013098">
    <property type="entry name" value="Ig_I-set"/>
</dbReference>
<dbReference type="FunFam" id="2.60.40.10:FF:001035">
    <property type="entry name" value="Down syndrome cell adhesion molecule-like protein Dscam2"/>
    <property type="match status" value="1"/>
</dbReference>
<evidence type="ECO:0000256" key="9">
    <source>
        <dbReference type="ARBA" id="ARBA00023319"/>
    </source>
</evidence>
<evidence type="ECO:0000259" key="13">
    <source>
        <dbReference type="PROSITE" id="PS50853"/>
    </source>
</evidence>
<proteinExistence type="predicted"/>
<feature type="compositionally biased region" description="Low complexity" evidence="10">
    <location>
        <begin position="1853"/>
        <end position="1865"/>
    </location>
</feature>
<evidence type="ECO:0000256" key="7">
    <source>
        <dbReference type="ARBA" id="ARBA00023136"/>
    </source>
</evidence>
<keyword evidence="5" id="KW-0130">Cell adhesion</keyword>
<dbReference type="Pfam" id="PF00041">
    <property type="entry name" value="fn3"/>
    <property type="match status" value="5"/>
</dbReference>
<dbReference type="Pfam" id="PF07679">
    <property type="entry name" value="I-set"/>
    <property type="match status" value="5"/>
</dbReference>
<dbReference type="SUPFAM" id="SSF48726">
    <property type="entry name" value="Immunoglobulin"/>
    <property type="match status" value="10"/>
</dbReference>
<keyword evidence="6 11" id="KW-1133">Transmembrane helix</keyword>
<evidence type="ECO:0000313" key="14">
    <source>
        <dbReference type="EnsemblMetazoa" id="XP_001951010.3"/>
    </source>
</evidence>
<dbReference type="KEGG" id="api:100163727"/>
<feature type="compositionally biased region" description="Polar residues" evidence="10">
    <location>
        <begin position="1882"/>
        <end position="1899"/>
    </location>
</feature>
<dbReference type="GO" id="GO:0016020">
    <property type="term" value="C:membrane"/>
    <property type="evidence" value="ECO:0007669"/>
    <property type="project" value="UniProtKB-SubCell"/>
</dbReference>
<dbReference type="SMART" id="SM00409">
    <property type="entry name" value="IG"/>
    <property type="match status" value="10"/>
</dbReference>
<evidence type="ECO:0000313" key="15">
    <source>
        <dbReference type="Proteomes" id="UP000007819"/>
    </source>
</evidence>
<evidence type="ECO:0000256" key="11">
    <source>
        <dbReference type="SAM" id="Phobius"/>
    </source>
</evidence>
<feature type="domain" description="Ig-like" evidence="12">
    <location>
        <begin position="440"/>
        <end position="533"/>
    </location>
</feature>
<feature type="domain" description="Ig-like" evidence="12">
    <location>
        <begin position="824"/>
        <end position="918"/>
    </location>
</feature>
<dbReference type="PROSITE" id="PS50853">
    <property type="entry name" value="FN3"/>
    <property type="match status" value="6"/>
</dbReference>
<keyword evidence="7 11" id="KW-0472">Membrane</keyword>
<dbReference type="InterPro" id="IPR056754">
    <property type="entry name" value="DSCAM/DSCAML_C"/>
</dbReference>
<keyword evidence="3" id="KW-0732">Signal</keyword>
<feature type="domain" description="Ig-like" evidence="12">
    <location>
        <begin position="538"/>
        <end position="624"/>
    </location>
</feature>
<evidence type="ECO:0000259" key="12">
    <source>
        <dbReference type="PROSITE" id="PS50835"/>
    </source>
</evidence>
<dbReference type="GeneID" id="100163727"/>
<dbReference type="PANTHER" id="PTHR44170">
    <property type="entry name" value="PROTEIN SIDEKICK"/>
    <property type="match status" value="1"/>
</dbReference>
<feature type="domain" description="Ig-like" evidence="12">
    <location>
        <begin position="246"/>
        <end position="338"/>
    </location>
</feature>
<dbReference type="SMART" id="SM00060">
    <property type="entry name" value="FN3"/>
    <property type="match status" value="6"/>
</dbReference>
<evidence type="ECO:0000256" key="8">
    <source>
        <dbReference type="ARBA" id="ARBA00023157"/>
    </source>
</evidence>
<dbReference type="InterPro" id="IPR013783">
    <property type="entry name" value="Ig-like_fold"/>
</dbReference>
<dbReference type="FunFam" id="2.60.40.10:FF:000093">
    <property type="entry name" value="Down syndrome cell adhesion molecule, isoform B"/>
    <property type="match status" value="1"/>
</dbReference>
<feature type="domain" description="Fibronectin type-III" evidence="13">
    <location>
        <begin position="1524"/>
        <end position="1621"/>
    </location>
</feature>
<dbReference type="GO" id="GO:0098609">
    <property type="term" value="P:cell-cell adhesion"/>
    <property type="evidence" value="ECO:0007669"/>
    <property type="project" value="TreeGrafter"/>
</dbReference>
<feature type="domain" description="Fibronectin type-III" evidence="13">
    <location>
        <begin position="1240"/>
        <end position="1336"/>
    </location>
</feature>
<feature type="domain" description="Ig-like" evidence="12">
    <location>
        <begin position="1332"/>
        <end position="1423"/>
    </location>
</feature>
<dbReference type="SMART" id="SM00408">
    <property type="entry name" value="IGc2"/>
    <property type="match status" value="9"/>
</dbReference>
<dbReference type="PROSITE" id="PS50835">
    <property type="entry name" value="IG_LIKE"/>
    <property type="match status" value="10"/>
</dbReference>
<feature type="domain" description="Ig-like" evidence="12">
    <location>
        <begin position="727"/>
        <end position="814"/>
    </location>
</feature>
<dbReference type="Gene3D" id="2.60.40.10">
    <property type="entry name" value="Immunoglobulins"/>
    <property type="match status" value="16"/>
</dbReference>
<feature type="compositionally biased region" description="Basic and acidic residues" evidence="10">
    <location>
        <begin position="1818"/>
        <end position="1832"/>
    </location>
</feature>
<dbReference type="SUPFAM" id="SSF49265">
    <property type="entry name" value="Fibronectin type III"/>
    <property type="match status" value="3"/>
</dbReference>
<dbReference type="PRINTS" id="PR01832">
    <property type="entry name" value="VEGFRECEPTOR"/>
</dbReference>
<dbReference type="Pfam" id="PF13927">
    <property type="entry name" value="Ig_3"/>
    <property type="match status" value="4"/>
</dbReference>
<dbReference type="InterPro" id="IPR003599">
    <property type="entry name" value="Ig_sub"/>
</dbReference>
<feature type="domain" description="Fibronectin type-III" evidence="13">
    <location>
        <begin position="1140"/>
        <end position="1236"/>
    </location>
</feature>
<dbReference type="FunFam" id="2.60.40.10:FF:000028">
    <property type="entry name" value="Neuronal cell adhesion molecule"/>
    <property type="match status" value="1"/>
</dbReference>
<feature type="domain" description="Ig-like" evidence="12">
    <location>
        <begin position="38"/>
        <end position="127"/>
    </location>
</feature>
<dbReference type="FunFam" id="2.60.40.10:FF:000104">
    <property type="entry name" value="Down syndrome cell adhesion molecule b"/>
    <property type="match status" value="1"/>
</dbReference>
<dbReference type="EnsemblMetazoa" id="XM_001950975.5">
    <property type="protein sequence ID" value="XP_001951010.3"/>
    <property type="gene ID" value="LOC100163727"/>
</dbReference>
<dbReference type="FunFam" id="2.60.40.10:FF:000032">
    <property type="entry name" value="palladin isoform X1"/>
    <property type="match status" value="1"/>
</dbReference>
<dbReference type="CDD" id="cd00096">
    <property type="entry name" value="Ig"/>
    <property type="match status" value="1"/>
</dbReference>
<keyword evidence="8" id="KW-1015">Disulfide bond</keyword>
<evidence type="ECO:0000256" key="6">
    <source>
        <dbReference type="ARBA" id="ARBA00022989"/>
    </source>
</evidence>
<evidence type="ECO:0000256" key="3">
    <source>
        <dbReference type="ARBA" id="ARBA00022729"/>
    </source>
</evidence>
<reference evidence="15" key="1">
    <citation type="submission" date="2010-06" db="EMBL/GenBank/DDBJ databases">
        <authorList>
            <person name="Jiang H."/>
            <person name="Abraham K."/>
            <person name="Ali S."/>
            <person name="Alsbrooks S.L."/>
            <person name="Anim B.N."/>
            <person name="Anosike U.S."/>
            <person name="Attaway T."/>
            <person name="Bandaranaike D.P."/>
            <person name="Battles P.K."/>
            <person name="Bell S.N."/>
            <person name="Bell A.V."/>
            <person name="Beltran B."/>
            <person name="Bickham C."/>
            <person name="Bustamante Y."/>
            <person name="Caleb T."/>
            <person name="Canada A."/>
            <person name="Cardenas V."/>
            <person name="Carter K."/>
            <person name="Chacko J."/>
            <person name="Chandrabose M.N."/>
            <person name="Chavez D."/>
            <person name="Chavez A."/>
            <person name="Chen L."/>
            <person name="Chu H.-S."/>
            <person name="Claassen K.J."/>
            <person name="Cockrell R."/>
            <person name="Collins M."/>
            <person name="Cooper J.A."/>
            <person name="Cree A."/>
            <person name="Curry S.M."/>
            <person name="Da Y."/>
            <person name="Dao M.D."/>
            <person name="Das B."/>
            <person name="Davila M.-L."/>
            <person name="Davy-Carroll L."/>
            <person name="Denson S."/>
            <person name="Dinh H."/>
            <person name="Ebong V.E."/>
            <person name="Edwards J.R."/>
            <person name="Egan A."/>
            <person name="El-Daye J."/>
            <person name="Escobedo L."/>
            <person name="Fernandez S."/>
            <person name="Fernando P.R."/>
            <person name="Flagg N."/>
            <person name="Forbes L.D."/>
            <person name="Fowler R.G."/>
            <person name="Fu Q."/>
            <person name="Gabisi R.A."/>
            <person name="Ganer J."/>
            <person name="Garbino Pronczuk A."/>
            <person name="Garcia R.M."/>
            <person name="Garner T."/>
            <person name="Garrett T.E."/>
            <person name="Gonzalez D.A."/>
            <person name="Hamid H."/>
            <person name="Hawkins E.S."/>
            <person name="Hirani K."/>
            <person name="Hogues M.E."/>
            <person name="Hollins B."/>
            <person name="Hsiao C.-H."/>
            <person name="Jabil R."/>
            <person name="James M.L."/>
            <person name="Jhangiani S.N."/>
            <person name="Johnson B."/>
            <person name="Johnson Q."/>
            <person name="Joshi V."/>
            <person name="Kalu J.B."/>
            <person name="Kam C."/>
            <person name="Kashfia A."/>
            <person name="Keebler J."/>
            <person name="Kisamo H."/>
            <person name="Kovar C.L."/>
            <person name="Lago L.A."/>
            <person name="Lai C.-Y."/>
            <person name="Laidlaw J."/>
            <person name="Lara F."/>
            <person name="Le T.-K."/>
            <person name="Lee S.L."/>
            <person name="Legall F.H."/>
            <person name="Lemon S.J."/>
            <person name="Lewis L.R."/>
            <person name="Li B."/>
            <person name="Liu Y."/>
            <person name="Liu Y.-S."/>
            <person name="Lopez J."/>
            <person name="Lozado R.J."/>
            <person name="Lu J."/>
            <person name="Madu R.C."/>
            <person name="Maheshwari M."/>
            <person name="Maheshwari R."/>
            <person name="Malloy K."/>
            <person name="Martinez E."/>
            <person name="Mathew T."/>
            <person name="Mercado I.C."/>
            <person name="Mercado C."/>
            <person name="Meyer B."/>
            <person name="Montgomery K."/>
            <person name="Morgan M.B."/>
            <person name="Munidasa M."/>
            <person name="Nazareth L.V."/>
            <person name="Nelson J."/>
            <person name="Ng B.M."/>
            <person name="Nguyen N.B."/>
            <person name="Nguyen P.Q."/>
            <person name="Nguyen T."/>
            <person name="Obregon M."/>
            <person name="Okwuonu G.O."/>
            <person name="Onwere C.G."/>
            <person name="Orozco G."/>
            <person name="Parra A."/>
            <person name="Patel S."/>
            <person name="Patil S."/>
            <person name="Perez A."/>
            <person name="Perez Y."/>
            <person name="Pham C."/>
            <person name="Primus E.L."/>
            <person name="Pu L.-L."/>
            <person name="Puazo M."/>
            <person name="Qin X."/>
            <person name="Quiroz J.B."/>
            <person name="Reese J."/>
            <person name="Richards S."/>
            <person name="Rives C.M."/>
            <person name="Robberts R."/>
            <person name="Ruiz S.J."/>
            <person name="Ruiz M.J."/>
            <person name="Santibanez J."/>
            <person name="Schneider B.W."/>
            <person name="Sisson I."/>
            <person name="Smith M."/>
            <person name="Sodergren E."/>
            <person name="Song X.-Z."/>
            <person name="Song B.B."/>
            <person name="Summersgill H."/>
            <person name="Thelus R."/>
            <person name="Thornton R.D."/>
            <person name="Trejos Z.Y."/>
            <person name="Usmani K."/>
            <person name="Vattathil S."/>
            <person name="Villasana D."/>
            <person name="Walker D.L."/>
            <person name="Wang S."/>
            <person name="Wang K."/>
            <person name="White C.S."/>
            <person name="Williams A.C."/>
            <person name="Williamson J."/>
            <person name="Wilson K."/>
            <person name="Woghiren I.O."/>
            <person name="Woodworth J.R."/>
            <person name="Worley K.C."/>
            <person name="Wright R.A."/>
            <person name="Wu W."/>
            <person name="Young L."/>
            <person name="Zhang L."/>
            <person name="Zhang J."/>
            <person name="Zhu Y."/>
            <person name="Muzny D.M."/>
            <person name="Weinstock G."/>
            <person name="Gibbs R.A."/>
        </authorList>
    </citation>
    <scope>NUCLEOTIDE SEQUENCE [LARGE SCALE GENOMIC DNA]</scope>
    <source>
        <strain evidence="15">LSR1</strain>
    </source>
</reference>
<feature type="domain" description="Fibronectin type-III" evidence="13">
    <location>
        <begin position="1427"/>
        <end position="1520"/>
    </location>
</feature>
<feature type="region of interest" description="Disordered" evidence="10">
    <location>
        <begin position="1676"/>
        <end position="1695"/>
    </location>
</feature>
<dbReference type="Proteomes" id="UP000007819">
    <property type="component" value="Chromosome A2"/>
</dbReference>
<keyword evidence="2 11" id="KW-0812">Transmembrane</keyword>
<evidence type="ECO:0000256" key="1">
    <source>
        <dbReference type="ARBA" id="ARBA00004167"/>
    </source>
</evidence>
<protein>
    <recommendedName>
        <fullName evidence="16">Down syndrome cell adhesion molecule-like protein Dscam2</fullName>
    </recommendedName>
</protein>
<evidence type="ECO:0000256" key="10">
    <source>
        <dbReference type="SAM" id="MobiDB-lite"/>
    </source>
</evidence>
<keyword evidence="9" id="KW-0393">Immunoglobulin domain</keyword>
<evidence type="ECO:0008006" key="16">
    <source>
        <dbReference type="Google" id="ProtNLM"/>
    </source>
</evidence>
<dbReference type="InterPro" id="IPR003961">
    <property type="entry name" value="FN3_dom"/>
</dbReference>
<dbReference type="FunFam" id="2.60.40.10:FF:000017">
    <property type="entry name" value="Down syndrome cell adhesion molecule b"/>
    <property type="match status" value="2"/>
</dbReference>
<dbReference type="CDD" id="cd20958">
    <property type="entry name" value="IgI_5_Dscam"/>
    <property type="match status" value="1"/>
</dbReference>
<feature type="region of interest" description="Disordered" evidence="10">
    <location>
        <begin position="1760"/>
        <end position="1803"/>
    </location>
</feature>
<dbReference type="FunFam" id="2.60.40.10:FF:000324">
    <property type="entry name" value="Down syndrome cell adhesion molecule, isoform D"/>
    <property type="match status" value="1"/>
</dbReference>
<dbReference type="OrthoDB" id="5982258at2759"/>
<dbReference type="CTD" id="2769008"/>
<feature type="domain" description="Fibronectin type-III" evidence="13">
    <location>
        <begin position="927"/>
        <end position="1022"/>
    </location>
</feature>
<organism evidence="14 15">
    <name type="scientific">Acyrthosiphon pisum</name>
    <name type="common">Pea aphid</name>
    <dbReference type="NCBI Taxonomy" id="7029"/>
    <lineage>
        <taxon>Eukaryota</taxon>
        <taxon>Metazoa</taxon>
        <taxon>Ecdysozoa</taxon>
        <taxon>Arthropoda</taxon>
        <taxon>Hexapoda</taxon>
        <taxon>Insecta</taxon>
        <taxon>Pterygota</taxon>
        <taxon>Neoptera</taxon>
        <taxon>Paraneoptera</taxon>
        <taxon>Hemiptera</taxon>
        <taxon>Sternorrhyncha</taxon>
        <taxon>Aphidomorpha</taxon>
        <taxon>Aphidoidea</taxon>
        <taxon>Aphididae</taxon>
        <taxon>Macrosiphini</taxon>
        <taxon>Acyrthosiphon</taxon>
    </lineage>
</organism>
<feature type="compositionally biased region" description="Basic and acidic residues" evidence="10">
    <location>
        <begin position="1676"/>
        <end position="1690"/>
    </location>
</feature>
<feature type="domain" description="Ig-like" evidence="12">
    <location>
        <begin position="152"/>
        <end position="232"/>
    </location>
</feature>
<feature type="transmembrane region" description="Helical" evidence="11">
    <location>
        <begin position="1647"/>
        <end position="1667"/>
    </location>
</feature>
<keyword evidence="4" id="KW-0677">Repeat</keyword>
<dbReference type="Pfam" id="PF25059">
    <property type="entry name" value="FN3_DSCAM-DSCAML_C"/>
    <property type="match status" value="1"/>
</dbReference>
<dbReference type="GO" id="GO:0048812">
    <property type="term" value="P:neuron projection morphogenesis"/>
    <property type="evidence" value="ECO:0007669"/>
    <property type="project" value="UniProtKB-ARBA"/>
</dbReference>
<dbReference type="CDD" id="cd20956">
    <property type="entry name" value="IgI_4_Dscam"/>
    <property type="match status" value="1"/>
</dbReference>
<evidence type="ECO:0000256" key="4">
    <source>
        <dbReference type="ARBA" id="ARBA00022737"/>
    </source>
</evidence>
<feature type="region of interest" description="Disordered" evidence="10">
    <location>
        <begin position="1816"/>
        <end position="1957"/>
    </location>
</feature>
<feature type="compositionally biased region" description="Basic residues" evidence="10">
    <location>
        <begin position="1935"/>
        <end position="1945"/>
    </location>
</feature>
<feature type="domain" description="Ig-like" evidence="12">
    <location>
        <begin position="629"/>
        <end position="722"/>
    </location>
</feature>
<dbReference type="CDD" id="cd00063">
    <property type="entry name" value="FN3"/>
    <property type="match status" value="6"/>
</dbReference>
<dbReference type="InterPro" id="IPR036179">
    <property type="entry name" value="Ig-like_dom_sf"/>
</dbReference>
<reference evidence="14" key="2">
    <citation type="submission" date="2022-06" db="UniProtKB">
        <authorList>
            <consortium name="EnsemblMetazoa"/>
        </authorList>
    </citation>
    <scope>IDENTIFICATION</scope>
</reference>
<dbReference type="PRINTS" id="PR00014">
    <property type="entry name" value="FNTYPEIII"/>
</dbReference>
<feature type="domain" description="Ig-like" evidence="12">
    <location>
        <begin position="347"/>
        <end position="418"/>
    </location>
</feature>
<evidence type="ECO:0000256" key="5">
    <source>
        <dbReference type="ARBA" id="ARBA00022889"/>
    </source>
</evidence>
<dbReference type="InterPro" id="IPR007110">
    <property type="entry name" value="Ig-like_dom"/>
</dbReference>
<evidence type="ECO:0000256" key="2">
    <source>
        <dbReference type="ARBA" id="ARBA00022692"/>
    </source>
</evidence>
<dbReference type="CDD" id="cd20954">
    <property type="entry name" value="IgI_7_Dscam"/>
    <property type="match status" value="1"/>
</dbReference>
<feature type="domain" description="Fibronectin type-III" evidence="13">
    <location>
        <begin position="1027"/>
        <end position="1135"/>
    </location>
</feature>
<name>A0A8R2A6Q8_ACYPI</name>
<accession>A0A8R2A6Q8</accession>
<keyword evidence="15" id="KW-1185">Reference proteome</keyword>
<sequence length="1957" mass="218983">MFTFQNGVIMKTVCHHVSYYIFAIIFSLCQANNELIGPAFRLVPPFNVQFSNDTGVKIDCTAFGNPTPQVQWYLEDGTRVMTIPKIRVVHQNGSLIFLSFGPSSYMHDVHSAQYRCKASNAVGQIISGAVHINAVMNQNYDVQVYAEYVSIGNTALLRCHVSAHASSYVMVTSWTQDDIIHFYPNVDSGGKYLVLGNGDLYINDVDSSDGFKSYTCRTVHKLTGETKASSFPGHITVNEPTGSQRPRVVVETDSRKQVKVGDDLILSCLSQGFPVPTYRWYRENGDVLKALAHDSRLSVPIPGLLKIEKIRLDDDGKYVCISNNSVGEETVHHSVFVTEPLSVNILPQKVVGSSLLDPTKSVQFVCTVNGHPINRIMWYKNGQPLMQLNGRVRLTSSLHKQTLMLSPLNKDDQGMYQCFGTNDWDMAHDNTQLLLGDIGPELVYWFTEQTLQPGPSLSLKCVASGNPLPQFTWTLDGFPIPESNRILVGQYVTAHDDVIAHANISSLKVEDGGEYTCTAHNEIAHVSHSSRINVYGVPFVREMPSVHVVAGKQLIVKCPVAGYPIESISWERDGLTLPVNLRQKVHSNGTLTIEQVQRQTDAGTYTCQAKNHHGHSSRRDVEIQVLIRPKILPIPPMTNLLAEGMRAAISCQIVEGDLPVMFTWTKDSDGVNNGLGVGTITRNHDEYSSSLIIERITAEHAGNYTCIATNSAGEEKFTVPLTVNVPPKWIVEPEDTNVVMGYTCMLHCQAEGYPTPTVVWRKSFGDSIGEYKDFLYEPNVNFFRNGTLEFLHTSKANEGKYMCEAKNDISPGLSKVIQLKINAPVKFIQKTKQIRVKLNDDAHIQCIAVGDKPLQISWKGSTNMQILKDIDRRFTIREQSKDNGIMSELGISPVYRHDTGFFKCTGSNNFGEDENSIELIVQETPESPKDIRILNQQSRSMEITWNQPYDGNSVILNYIVQYKLVASLWITDPAKVIVAGTQTVTTIEGLTPATSYHIRVIAENAMGFSEPSDEAQAFTQEEVPSMPPQNIRAEAKSKTELLIMWEPPPSDSCNGILIGYHIGYLPTDDTQNPTTPTVPHSRYIIKTININSQYGEDFVISGLIPYTTYSIVVQAFNSRGTGPFSKPITVQTDEGIPTMPPEKLTCRSLTSQSIQVSWDLPLPTGRNGKIQGFKVSYQPAEDWYEKNEFETKITTIQYTTIQALLKYTNYSISVFAFTSKGDGVQSDPIYCKTEEDTPSVPADIKAIISSIKTIVVSWLPPIRPNGRLTGYILYISILSGHKDSKPIKKILSPSIEVFEASRIIDSAKYQFWVKALTKVGEGESTRTITVIPTIKISAQIVSFSQVLITRWKKNVTLSCKRVGIPYPQPIWTKGGRSIISSGRYQINKDGSLIIHDIQHSDRGNYTCAVENTHGKDEISYAVNVRVPPSPPKLTVYLEETDSLQLKWTDTAEPDIPILGYIINFKREHGDWEEIHIDAKTHFHILEKLLCGTRYQLYITAYNKIGTGLPCDILTSYTKGSVPIPPESPTEAITYNSSTVSAWFDLWGSGGCDILYYTIEWKQPKSDEWILSDGSKPVAPTERMYTVEGLEPATKYQLKVIAHNNIGSSYALYNFTTLTIDGATVIPFDLYTEIATEEASVFTSITTAISLIIALVVVSSIAAFTYYYKVMKRSDEESVRDQSQRSRDQRYSVRGQSQQTLSCDSVTFKTDSTEYMDEICPYATFELAKQPQGESTFSGNIYSGPYHSVRGSFVYHQPKASTSEPYNFVQRKEPEYTKVRQKGRKLRDPHSESQESDNLGSTDSEVKRILTLHLPISEYDTHGSDSDNGEARRNQSASQELVSFRHRMSREVSNEGTSSSSETSIAEVRKPSVIPSLRKPKSKSQIFTKRSLKNNNGFSSHNDEINFSERLNPPARFSDSRPMRQNEGNEYERRPKISSHQRRSPRRLTQETSFQIDV</sequence>
<dbReference type="InterPro" id="IPR003598">
    <property type="entry name" value="Ig_sub2"/>
</dbReference>
<comment type="subcellular location">
    <subcellularLocation>
        <location evidence="1">Membrane</location>
        <topology evidence="1">Single-pass membrane protein</topology>
    </subcellularLocation>
</comment>
<dbReference type="InterPro" id="IPR036116">
    <property type="entry name" value="FN3_sf"/>
</dbReference>